<feature type="transmembrane region" description="Helical" evidence="6">
    <location>
        <begin position="111"/>
        <end position="131"/>
    </location>
</feature>
<feature type="transmembrane region" description="Helical" evidence="6">
    <location>
        <begin position="201"/>
        <end position="222"/>
    </location>
</feature>
<feature type="transmembrane region" description="Helical" evidence="6">
    <location>
        <begin position="242"/>
        <end position="262"/>
    </location>
</feature>
<sequence length="425" mass="47822">MNFSIKTKRVKLIIFCWKSVFHQEPSLGVIRQAERFFLFGTGMMVARFLSVASQVIMGRKFGPEIYGQITIILLISSYFAMPIVNGWGLVFTKIAVKEIDVSKKNQALKSLLLVVSVCCILTTLVLFVLQSPLADLLDIDRRMMRLSLIMTVCYAWWILTKQIAQGFQNWRAYILIENIWASIVLSGLLVLAFWGKFNLFTVSWVFFAGYVVAGLVLVKGLWQSLLVKIDKNYIKDILSHGWFLLLNSIVGTAAFSVDRIMINKALGSQEVGIYQAHFIATYGMTSAIFTVFITYIFPIICRNNTNTVSLLEKIAFLQYPATILFTAATGYFSFSLFSYQFNSILFIFLVMFCAIQNHLQINLWYIASKGIDGGKKTLISQAVFFLSSTVILIVILPYCKTYSGGIALAVSSLITLIFSGEKKGL</sequence>
<proteinExistence type="predicted"/>
<dbReference type="Proteomes" id="UP000316238">
    <property type="component" value="Unassembled WGS sequence"/>
</dbReference>
<keyword evidence="2" id="KW-1003">Cell membrane</keyword>
<organism evidence="7 8">
    <name type="scientific">Candidatus Electronema aureum</name>
    <dbReference type="NCBI Taxonomy" id="2005002"/>
    <lineage>
        <taxon>Bacteria</taxon>
        <taxon>Pseudomonadati</taxon>
        <taxon>Thermodesulfobacteriota</taxon>
        <taxon>Desulfobulbia</taxon>
        <taxon>Desulfobulbales</taxon>
        <taxon>Desulfobulbaceae</taxon>
        <taxon>Candidatus Electronema</taxon>
    </lineage>
</organism>
<comment type="caution">
    <text evidence="7">The sequence shown here is derived from an EMBL/GenBank/DDBJ whole genome shotgun (WGS) entry which is preliminary data.</text>
</comment>
<keyword evidence="5 6" id="KW-0472">Membrane</keyword>
<dbReference type="InterPro" id="IPR002797">
    <property type="entry name" value="Polysacc_synth"/>
</dbReference>
<feature type="transmembrane region" description="Helical" evidence="6">
    <location>
        <begin position="343"/>
        <end position="366"/>
    </location>
</feature>
<keyword evidence="4 6" id="KW-1133">Transmembrane helix</keyword>
<keyword evidence="3 6" id="KW-0812">Transmembrane</keyword>
<evidence type="ECO:0000313" key="8">
    <source>
        <dbReference type="Proteomes" id="UP000316238"/>
    </source>
</evidence>
<feature type="transmembrane region" description="Helical" evidence="6">
    <location>
        <begin position="402"/>
        <end position="420"/>
    </location>
</feature>
<feature type="transmembrane region" description="Helical" evidence="6">
    <location>
        <begin position="69"/>
        <end position="90"/>
    </location>
</feature>
<evidence type="ECO:0000256" key="4">
    <source>
        <dbReference type="ARBA" id="ARBA00022989"/>
    </source>
</evidence>
<feature type="transmembrane region" description="Helical" evidence="6">
    <location>
        <begin position="172"/>
        <end position="195"/>
    </location>
</feature>
<gene>
    <name evidence="7" type="ORF">CDV28_12737</name>
</gene>
<accession>A0A521G084</accession>
<evidence type="ECO:0000256" key="5">
    <source>
        <dbReference type="ARBA" id="ARBA00023136"/>
    </source>
</evidence>
<dbReference type="GO" id="GO:0005886">
    <property type="term" value="C:plasma membrane"/>
    <property type="evidence" value="ECO:0007669"/>
    <property type="project" value="UniProtKB-SubCell"/>
</dbReference>
<evidence type="ECO:0000313" key="7">
    <source>
        <dbReference type="EMBL" id="TAA74434.1"/>
    </source>
</evidence>
<dbReference type="AlphaFoldDB" id="A0A521G084"/>
<protein>
    <submittedName>
        <fullName evidence="7">Membrane protein involved in the export of O-antigen and teichoic acid</fullName>
    </submittedName>
</protein>
<evidence type="ECO:0000256" key="2">
    <source>
        <dbReference type="ARBA" id="ARBA00022475"/>
    </source>
</evidence>
<evidence type="ECO:0000256" key="3">
    <source>
        <dbReference type="ARBA" id="ARBA00022692"/>
    </source>
</evidence>
<dbReference type="EMBL" id="NQJD01000027">
    <property type="protein sequence ID" value="TAA74434.1"/>
    <property type="molecule type" value="Genomic_DNA"/>
</dbReference>
<feature type="transmembrane region" description="Helical" evidence="6">
    <location>
        <begin position="317"/>
        <end position="337"/>
    </location>
</feature>
<comment type="subcellular location">
    <subcellularLocation>
        <location evidence="1">Cell membrane</location>
        <topology evidence="1">Multi-pass membrane protein</topology>
    </subcellularLocation>
</comment>
<evidence type="ECO:0000256" key="1">
    <source>
        <dbReference type="ARBA" id="ARBA00004651"/>
    </source>
</evidence>
<feature type="transmembrane region" description="Helical" evidence="6">
    <location>
        <begin position="274"/>
        <end position="297"/>
    </location>
</feature>
<keyword evidence="8" id="KW-1185">Reference proteome</keyword>
<dbReference type="InterPro" id="IPR050833">
    <property type="entry name" value="Poly_Biosynth_Transport"/>
</dbReference>
<evidence type="ECO:0000256" key="6">
    <source>
        <dbReference type="SAM" id="Phobius"/>
    </source>
</evidence>
<dbReference type="Pfam" id="PF01943">
    <property type="entry name" value="Polysacc_synt"/>
    <property type="match status" value="1"/>
</dbReference>
<dbReference type="PANTHER" id="PTHR30250:SF11">
    <property type="entry name" value="O-ANTIGEN TRANSPORTER-RELATED"/>
    <property type="match status" value="1"/>
</dbReference>
<feature type="transmembrane region" description="Helical" evidence="6">
    <location>
        <begin position="143"/>
        <end position="160"/>
    </location>
</feature>
<dbReference type="PANTHER" id="PTHR30250">
    <property type="entry name" value="PST FAMILY PREDICTED COLANIC ACID TRANSPORTER"/>
    <property type="match status" value="1"/>
</dbReference>
<reference evidence="7" key="1">
    <citation type="submission" date="2017-07" db="EMBL/GenBank/DDBJ databases">
        <title>The cable genome - Insights into the physiology and evolution of filamentous bacteria capable of sulfide oxidation via long distance electron transfer.</title>
        <authorList>
            <person name="Thorup C."/>
            <person name="Bjerg J.T."/>
            <person name="Schreiber L."/>
            <person name="Nielsen L.P."/>
            <person name="Kjeldsen K.U."/>
            <person name="Boesen T."/>
            <person name="Boggild A."/>
            <person name="Meysman F."/>
            <person name="Geelhoed J."/>
            <person name="Schramm A."/>
        </authorList>
    </citation>
    <scope>NUCLEOTIDE SEQUENCE [LARGE SCALE GENOMIC DNA]</scope>
    <source>
        <strain evidence="7">GS</strain>
    </source>
</reference>
<name>A0A521G084_9BACT</name>
<feature type="transmembrane region" description="Helical" evidence="6">
    <location>
        <begin position="36"/>
        <end position="57"/>
    </location>
</feature>
<feature type="transmembrane region" description="Helical" evidence="6">
    <location>
        <begin position="378"/>
        <end position="396"/>
    </location>
</feature>